<dbReference type="GO" id="GO:0016433">
    <property type="term" value="F:rRNA (adenine) methyltransferase activity"/>
    <property type="evidence" value="ECO:0007669"/>
    <property type="project" value="UniProtKB-UniRule"/>
</dbReference>
<proteinExistence type="inferred from homology"/>
<comment type="caution">
    <text evidence="7">The sequence shown here is derived from an EMBL/GenBank/DDBJ whole genome shotgun (WGS) entry which is preliminary data.</text>
</comment>
<keyword evidence="2 4" id="KW-0808">Transferase</keyword>
<dbReference type="PANTHER" id="PTHR21008:SF1">
    <property type="entry name" value="25S RRNA (ADENINE(2142)-N(1))-METHYLTRANSFERASE"/>
    <property type="match status" value="1"/>
</dbReference>
<keyword evidence="1 4" id="KW-0489">Methyltransferase</keyword>
<protein>
    <recommendedName>
        <fullName evidence="4">25S rRNA adenine-N(1) methyltransferase</fullName>
        <ecNumber evidence="4">2.1.1.-</ecNumber>
    </recommendedName>
</protein>
<evidence type="ECO:0000256" key="4">
    <source>
        <dbReference type="HAMAP-Rule" id="MF_03044"/>
    </source>
</evidence>
<dbReference type="EMBL" id="JASBNA010000003">
    <property type="protein sequence ID" value="KAK7693182.1"/>
    <property type="molecule type" value="Genomic_DNA"/>
</dbReference>
<feature type="compositionally biased region" description="Basic residues" evidence="6">
    <location>
        <begin position="1"/>
        <end position="11"/>
    </location>
</feature>
<keyword evidence="5" id="KW-0175">Coiled coil</keyword>
<gene>
    <name evidence="7" type="ORF">QCA50_002748</name>
</gene>
<accession>A0AAW0GMQ2</accession>
<evidence type="ECO:0000256" key="2">
    <source>
        <dbReference type="ARBA" id="ARBA00022679"/>
    </source>
</evidence>
<dbReference type="Proteomes" id="UP001385951">
    <property type="component" value="Unassembled WGS sequence"/>
</dbReference>
<comment type="subcellular location">
    <subcellularLocation>
        <location evidence="4">Nucleus</location>
        <location evidence="4">Nucleolus</location>
    </subcellularLocation>
</comment>
<dbReference type="InterPro" id="IPR029063">
    <property type="entry name" value="SAM-dependent_MTases_sf"/>
</dbReference>
<comment type="function">
    <text evidence="4">S-adenosyl-L-methionine-dependent methyltransferase that specifically methylates the N(1) position of an adenine present in helix 65 in 25S rRNA.</text>
</comment>
<reference evidence="7 8" key="1">
    <citation type="submission" date="2022-09" db="EMBL/GenBank/DDBJ databases">
        <authorList>
            <person name="Palmer J.M."/>
        </authorList>
    </citation>
    <scope>NUCLEOTIDE SEQUENCE [LARGE SCALE GENOMIC DNA]</scope>
    <source>
        <strain evidence="7 8">DSM 7382</strain>
    </source>
</reference>
<comment type="similarity">
    <text evidence="4">Belongs to the BMT2 family.</text>
</comment>
<keyword evidence="4" id="KW-0539">Nucleus</keyword>
<feature type="binding site" evidence="4">
    <location>
        <position position="151"/>
    </location>
    <ligand>
        <name>S-adenosyl-L-methionine</name>
        <dbReference type="ChEBI" id="CHEBI:59789"/>
    </ligand>
</feature>
<name>A0AAW0GMQ2_9APHY</name>
<feature type="region of interest" description="Disordered" evidence="6">
    <location>
        <begin position="1"/>
        <end position="30"/>
    </location>
</feature>
<evidence type="ECO:0000256" key="6">
    <source>
        <dbReference type="SAM" id="MobiDB-lite"/>
    </source>
</evidence>
<evidence type="ECO:0000313" key="7">
    <source>
        <dbReference type="EMBL" id="KAK7693182.1"/>
    </source>
</evidence>
<feature type="binding site" evidence="4">
    <location>
        <position position="131"/>
    </location>
    <ligand>
        <name>S-adenosyl-L-methionine</name>
        <dbReference type="ChEBI" id="CHEBI:59789"/>
    </ligand>
</feature>
<dbReference type="Gene3D" id="3.40.50.150">
    <property type="entry name" value="Vaccinia Virus protein VP39"/>
    <property type="match status" value="1"/>
</dbReference>
<keyword evidence="3 4" id="KW-0949">S-adenosyl-L-methionine</keyword>
<feature type="coiled-coil region" evidence="5">
    <location>
        <begin position="48"/>
        <end position="75"/>
    </location>
</feature>
<dbReference type="SUPFAM" id="SSF53335">
    <property type="entry name" value="S-adenosyl-L-methionine-dependent methyltransferases"/>
    <property type="match status" value="1"/>
</dbReference>
<keyword evidence="8" id="KW-1185">Reference proteome</keyword>
<organism evidence="7 8">
    <name type="scientific">Cerrena zonata</name>
    <dbReference type="NCBI Taxonomy" id="2478898"/>
    <lineage>
        <taxon>Eukaryota</taxon>
        <taxon>Fungi</taxon>
        <taxon>Dikarya</taxon>
        <taxon>Basidiomycota</taxon>
        <taxon>Agaricomycotina</taxon>
        <taxon>Agaricomycetes</taxon>
        <taxon>Polyporales</taxon>
        <taxon>Cerrenaceae</taxon>
        <taxon>Cerrena</taxon>
    </lineage>
</organism>
<dbReference type="AlphaFoldDB" id="A0AAW0GMQ2"/>
<dbReference type="EC" id="2.1.1.-" evidence="4"/>
<evidence type="ECO:0000256" key="5">
    <source>
        <dbReference type="SAM" id="Coils"/>
    </source>
</evidence>
<sequence length="290" mass="33370">MPKAKKTKRKAPVTLSVTAVPPEGGSKPTTTRTVIRRFHVLIKRKTQLQKLLSEARTTEADQDATKKELQAVEDDIVDLGGLETYQRMSNIGQGNDRGGGSEKIFVGWLNELSEPQRLREAKRQFKLLEVGALRHDNYTPYTTWIDNTPIDLHSRHPDILEQDFLRLNEEENRGRWDLISLSLVVNFVPDAKDRGRMLRLSHDMLRADGYLFLALPLPCVLNSRYMTTEHLQGLMNVLGFTQIRSRWREGGKMAYWLYKKANIPLRPNTSLYEKKVVLRTGNRNNFCVLL</sequence>
<dbReference type="GO" id="GO:0005730">
    <property type="term" value="C:nucleolus"/>
    <property type="evidence" value="ECO:0007669"/>
    <property type="project" value="UniProtKB-SubCell"/>
</dbReference>
<dbReference type="HAMAP" id="MF_03044">
    <property type="entry name" value="BMT2"/>
    <property type="match status" value="1"/>
</dbReference>
<dbReference type="InterPro" id="IPR021867">
    <property type="entry name" value="Bmt2/SAMTOR"/>
</dbReference>
<evidence type="ECO:0000313" key="8">
    <source>
        <dbReference type="Proteomes" id="UP001385951"/>
    </source>
</evidence>
<evidence type="ECO:0000256" key="1">
    <source>
        <dbReference type="ARBA" id="ARBA00022603"/>
    </source>
</evidence>
<evidence type="ECO:0000256" key="3">
    <source>
        <dbReference type="ARBA" id="ARBA00022691"/>
    </source>
</evidence>
<dbReference type="PANTHER" id="PTHR21008">
    <property type="entry name" value="S-ADENOSYLMETHIONINE SENSOR UPSTREAM OF MTORC1-RELATED"/>
    <property type="match status" value="1"/>
</dbReference>
<dbReference type="Pfam" id="PF11968">
    <property type="entry name" value="Bmt2"/>
    <property type="match status" value="1"/>
</dbReference>